<dbReference type="PROSITE" id="PS51160">
    <property type="entry name" value="ACYLPHOSPHATASE_3"/>
    <property type="match status" value="1"/>
</dbReference>
<dbReference type="RefSeq" id="WP_146453706.1">
    <property type="nucleotide sequence ID" value="NZ_SJPW01000001.1"/>
</dbReference>
<gene>
    <name evidence="7" type="primary">yccX</name>
    <name evidence="7" type="ORF">Poly51_04150</name>
</gene>
<dbReference type="AlphaFoldDB" id="A0A5C6FF57"/>
<evidence type="ECO:0000313" key="8">
    <source>
        <dbReference type="Proteomes" id="UP000318288"/>
    </source>
</evidence>
<organism evidence="7 8">
    <name type="scientific">Rubripirellula tenax</name>
    <dbReference type="NCBI Taxonomy" id="2528015"/>
    <lineage>
        <taxon>Bacteria</taxon>
        <taxon>Pseudomonadati</taxon>
        <taxon>Planctomycetota</taxon>
        <taxon>Planctomycetia</taxon>
        <taxon>Pirellulales</taxon>
        <taxon>Pirellulaceae</taxon>
        <taxon>Rubripirellula</taxon>
    </lineage>
</organism>
<dbReference type="GO" id="GO:0003998">
    <property type="term" value="F:acylphosphatase activity"/>
    <property type="evidence" value="ECO:0007669"/>
    <property type="project" value="UniProtKB-EC"/>
</dbReference>
<dbReference type="Pfam" id="PF00708">
    <property type="entry name" value="Acylphosphatase"/>
    <property type="match status" value="1"/>
</dbReference>
<protein>
    <recommendedName>
        <fullName evidence="2 4">acylphosphatase</fullName>
        <ecNumber evidence="2 4">3.6.1.7</ecNumber>
    </recommendedName>
</protein>
<evidence type="ECO:0000313" key="7">
    <source>
        <dbReference type="EMBL" id="TWU60141.1"/>
    </source>
</evidence>
<comment type="catalytic activity">
    <reaction evidence="3 4">
        <text>an acyl phosphate + H2O = a carboxylate + phosphate + H(+)</text>
        <dbReference type="Rhea" id="RHEA:14965"/>
        <dbReference type="ChEBI" id="CHEBI:15377"/>
        <dbReference type="ChEBI" id="CHEBI:15378"/>
        <dbReference type="ChEBI" id="CHEBI:29067"/>
        <dbReference type="ChEBI" id="CHEBI:43474"/>
        <dbReference type="ChEBI" id="CHEBI:59918"/>
        <dbReference type="EC" id="3.6.1.7"/>
    </reaction>
</comment>
<comment type="similarity">
    <text evidence="1 5">Belongs to the acylphosphatase family.</text>
</comment>
<evidence type="ECO:0000256" key="2">
    <source>
        <dbReference type="ARBA" id="ARBA00012150"/>
    </source>
</evidence>
<feature type="active site" evidence="4">
    <location>
        <position position="22"/>
    </location>
</feature>
<sequence>MAVPPIRYLVSFTGHVQGVGFRVTAVQQSRGLDVHGTVCNESDGSVTMDVEGSPSDLKELVRRIESVMSRKLDGTVIDTRNPIGRTGGVAIKK</sequence>
<dbReference type="EC" id="3.6.1.7" evidence="2 4"/>
<dbReference type="OrthoDB" id="9808093at2"/>
<dbReference type="EMBL" id="SJPW01000001">
    <property type="protein sequence ID" value="TWU60141.1"/>
    <property type="molecule type" value="Genomic_DNA"/>
</dbReference>
<reference evidence="7 8" key="1">
    <citation type="submission" date="2019-02" db="EMBL/GenBank/DDBJ databases">
        <title>Deep-cultivation of Planctomycetes and their phenomic and genomic characterization uncovers novel biology.</title>
        <authorList>
            <person name="Wiegand S."/>
            <person name="Jogler M."/>
            <person name="Boedeker C."/>
            <person name="Pinto D."/>
            <person name="Vollmers J."/>
            <person name="Rivas-Marin E."/>
            <person name="Kohn T."/>
            <person name="Peeters S.H."/>
            <person name="Heuer A."/>
            <person name="Rast P."/>
            <person name="Oberbeckmann S."/>
            <person name="Bunk B."/>
            <person name="Jeske O."/>
            <person name="Meyerdierks A."/>
            <person name="Storesund J.E."/>
            <person name="Kallscheuer N."/>
            <person name="Luecker S."/>
            <person name="Lage O.M."/>
            <person name="Pohl T."/>
            <person name="Merkel B.J."/>
            <person name="Hornburger P."/>
            <person name="Mueller R.-W."/>
            <person name="Bruemmer F."/>
            <person name="Labrenz M."/>
            <person name="Spormann A.M."/>
            <person name="Op Den Camp H."/>
            <person name="Overmann J."/>
            <person name="Amann R."/>
            <person name="Jetten M.S.M."/>
            <person name="Mascher T."/>
            <person name="Medema M.H."/>
            <person name="Devos D.P."/>
            <person name="Kaster A.-K."/>
            <person name="Ovreas L."/>
            <person name="Rohde M."/>
            <person name="Galperin M.Y."/>
            <person name="Jogler C."/>
        </authorList>
    </citation>
    <scope>NUCLEOTIDE SEQUENCE [LARGE SCALE GENOMIC DNA]</scope>
    <source>
        <strain evidence="7 8">Poly51</strain>
    </source>
</reference>
<proteinExistence type="inferred from homology"/>
<evidence type="ECO:0000256" key="5">
    <source>
        <dbReference type="RuleBase" id="RU004168"/>
    </source>
</evidence>
<dbReference type="InterPro" id="IPR020456">
    <property type="entry name" value="Acylphosphatase"/>
</dbReference>
<evidence type="ECO:0000259" key="6">
    <source>
        <dbReference type="PROSITE" id="PS51160"/>
    </source>
</evidence>
<dbReference type="Gene3D" id="3.30.70.100">
    <property type="match status" value="1"/>
</dbReference>
<dbReference type="InterPro" id="IPR036046">
    <property type="entry name" value="Acylphosphatase-like_dom_sf"/>
</dbReference>
<dbReference type="PANTHER" id="PTHR47268">
    <property type="entry name" value="ACYLPHOSPHATASE"/>
    <property type="match status" value="1"/>
</dbReference>
<name>A0A5C6FF57_9BACT</name>
<comment type="caution">
    <text evidence="7">The sequence shown here is derived from an EMBL/GenBank/DDBJ whole genome shotgun (WGS) entry which is preliminary data.</text>
</comment>
<accession>A0A5C6FF57</accession>
<dbReference type="InterPro" id="IPR001792">
    <property type="entry name" value="Acylphosphatase-like_dom"/>
</dbReference>
<evidence type="ECO:0000256" key="3">
    <source>
        <dbReference type="ARBA" id="ARBA00047645"/>
    </source>
</evidence>
<feature type="active site" evidence="4">
    <location>
        <position position="40"/>
    </location>
</feature>
<evidence type="ECO:0000256" key="1">
    <source>
        <dbReference type="ARBA" id="ARBA00005614"/>
    </source>
</evidence>
<dbReference type="SUPFAM" id="SSF54975">
    <property type="entry name" value="Acylphosphatase/BLUF domain-like"/>
    <property type="match status" value="1"/>
</dbReference>
<feature type="domain" description="Acylphosphatase-like" evidence="6">
    <location>
        <begin position="7"/>
        <end position="93"/>
    </location>
</feature>
<keyword evidence="4 7" id="KW-0378">Hydrolase</keyword>
<dbReference type="Proteomes" id="UP000318288">
    <property type="component" value="Unassembled WGS sequence"/>
</dbReference>
<dbReference type="PANTHER" id="PTHR47268:SF4">
    <property type="entry name" value="ACYLPHOSPHATASE"/>
    <property type="match status" value="1"/>
</dbReference>
<evidence type="ECO:0000256" key="4">
    <source>
        <dbReference type="PROSITE-ProRule" id="PRU00520"/>
    </source>
</evidence>
<keyword evidence="8" id="KW-1185">Reference proteome</keyword>